<proteinExistence type="predicted"/>
<name>W1VYZ5_ECOLX</name>
<protein>
    <submittedName>
        <fullName evidence="1">Uncharacterized protein</fullName>
    </submittedName>
</protein>
<sequence length="104" mass="11964">MIKELNTLAFATSRIFFNVKNTGPLIEKQTQIQRAWIEDQSGMSVQMLVCERTNLLMDCIFITANTFGLANTFERRQNVTDIAAHPPRIVRDARKCQFCFANIH</sequence>
<dbReference type="EMBL" id="AZLZ01002886">
    <property type="protein sequence ID" value="ETJ11157.1"/>
    <property type="molecule type" value="Genomic_DNA"/>
</dbReference>
<comment type="caution">
    <text evidence="1">The sequence shown here is derived from an EMBL/GenBank/DDBJ whole genome shotgun (WGS) entry which is preliminary data.</text>
</comment>
<evidence type="ECO:0000313" key="1">
    <source>
        <dbReference type="EMBL" id="ETJ11157.1"/>
    </source>
</evidence>
<dbReference type="Proteomes" id="UP000018853">
    <property type="component" value="Unassembled WGS sequence"/>
</dbReference>
<organism evidence="1 2">
    <name type="scientific">Escherichia coli DORA_A_5_14_21</name>
    <dbReference type="NCBI Taxonomy" id="1403943"/>
    <lineage>
        <taxon>Bacteria</taxon>
        <taxon>Pseudomonadati</taxon>
        <taxon>Pseudomonadota</taxon>
        <taxon>Gammaproteobacteria</taxon>
        <taxon>Enterobacterales</taxon>
        <taxon>Enterobacteriaceae</taxon>
        <taxon>Escherichia</taxon>
    </lineage>
</organism>
<accession>W1VYZ5</accession>
<reference evidence="1 2" key="1">
    <citation type="submission" date="2013-12" db="EMBL/GenBank/DDBJ databases">
        <title>A Varibaculum cambriense genome reconstructed from a premature infant gut community with otherwise low bacterial novelty that shifts toward anaerobic metabolism during the third week of life.</title>
        <authorList>
            <person name="Brown C.T."/>
            <person name="Sharon I."/>
            <person name="Thomas B.C."/>
            <person name="Castelle C.J."/>
            <person name="Morowitz M.J."/>
            <person name="Banfield J.F."/>
        </authorList>
    </citation>
    <scope>NUCLEOTIDE SEQUENCE [LARGE SCALE GENOMIC DNA]</scope>
    <source>
        <strain evidence="2">DORA_A_5_14_21</strain>
    </source>
</reference>
<gene>
    <name evidence="1" type="ORF">Q609_ECAC02886G0007</name>
</gene>
<dbReference type="AlphaFoldDB" id="W1VYZ5"/>
<evidence type="ECO:0000313" key="2">
    <source>
        <dbReference type="Proteomes" id="UP000018853"/>
    </source>
</evidence>